<keyword evidence="1" id="KW-0472">Membrane</keyword>
<evidence type="ECO:0000313" key="5">
    <source>
        <dbReference type="Proteomes" id="UP000053904"/>
    </source>
</evidence>
<feature type="domain" description="Glycosyl transferase family 1" evidence="2">
    <location>
        <begin position="195"/>
        <end position="365"/>
    </location>
</feature>
<proteinExistence type="predicted"/>
<dbReference type="Proteomes" id="UP000053904">
    <property type="component" value="Unassembled WGS sequence"/>
</dbReference>
<gene>
    <name evidence="4" type="ORF">XD93_0257</name>
</gene>
<dbReference type="CDD" id="cd03801">
    <property type="entry name" value="GT4_PimA-like"/>
    <property type="match status" value="1"/>
</dbReference>
<dbReference type="Pfam" id="PF00534">
    <property type="entry name" value="Glycos_transf_1"/>
    <property type="match status" value="1"/>
</dbReference>
<evidence type="ECO:0000259" key="2">
    <source>
        <dbReference type="Pfam" id="PF00534"/>
    </source>
</evidence>
<dbReference type="PANTHER" id="PTHR45947:SF3">
    <property type="entry name" value="SULFOQUINOVOSYL TRANSFERASE SQD2"/>
    <property type="match status" value="1"/>
</dbReference>
<dbReference type="PANTHER" id="PTHR45947">
    <property type="entry name" value="SULFOQUINOVOSYL TRANSFERASE SQD2"/>
    <property type="match status" value="1"/>
</dbReference>
<reference evidence="5" key="1">
    <citation type="journal article" date="2015" name="MBio">
        <title>Genome-Resolved Metagenomic Analysis Reveals Roles for Candidate Phyla and Other Microbial Community Members in Biogeochemical Transformations in Oil Reservoirs.</title>
        <authorList>
            <person name="Hu P."/>
            <person name="Tom L."/>
            <person name="Singh A."/>
            <person name="Thomas B.C."/>
            <person name="Baker B.J."/>
            <person name="Piceno Y.M."/>
            <person name="Andersen G.L."/>
            <person name="Banfield J.F."/>
        </authorList>
    </citation>
    <scope>NUCLEOTIDE SEQUENCE [LARGE SCALE GENOMIC DNA]</scope>
</reference>
<dbReference type="InterPro" id="IPR050194">
    <property type="entry name" value="Glycosyltransferase_grp1"/>
</dbReference>
<organism evidence="4 5">
    <name type="scientific">candidate division WS6 bacterium 34_10</name>
    <dbReference type="NCBI Taxonomy" id="1641389"/>
    <lineage>
        <taxon>Bacteria</taxon>
        <taxon>Candidatus Dojkabacteria</taxon>
    </lineage>
</organism>
<name>A0A101HIM1_9BACT</name>
<accession>A0A101HIM1</accession>
<dbReference type="SUPFAM" id="SSF53756">
    <property type="entry name" value="UDP-Glycosyltransferase/glycogen phosphorylase"/>
    <property type="match status" value="1"/>
</dbReference>
<dbReference type="GO" id="GO:0016757">
    <property type="term" value="F:glycosyltransferase activity"/>
    <property type="evidence" value="ECO:0007669"/>
    <property type="project" value="InterPro"/>
</dbReference>
<evidence type="ECO:0000313" key="4">
    <source>
        <dbReference type="EMBL" id="KUK77552.1"/>
    </source>
</evidence>
<dbReference type="InterPro" id="IPR028098">
    <property type="entry name" value="Glyco_trans_4-like_N"/>
</dbReference>
<feature type="domain" description="Glycosyltransferase subfamily 4-like N-terminal" evidence="3">
    <location>
        <begin position="15"/>
        <end position="190"/>
    </location>
</feature>
<keyword evidence="1" id="KW-1133">Transmembrane helix</keyword>
<keyword evidence="1" id="KW-0812">Transmembrane</keyword>
<comment type="caution">
    <text evidence="4">The sequence shown here is derived from an EMBL/GenBank/DDBJ whole genome shotgun (WGS) entry which is preliminary data.</text>
</comment>
<sequence length="449" mass="51805">MKIVYMCAYPEISKGGDSRVAWELARYMAGNTDNDVWMVCPDKDYGIKKDNIEPNLSVYTIKSTEVIEGVNIFSPNVRRIQHIDRIFDELKPDIVHAHSIDPLSFVVQAWCIKNAIPFVYTGHLLATKYDEWQSFNLGPALQSIISVSIDVYTKQYYKNCSKIICLNEFARDDFEEFTQEPEKLFVIPNGHIFKETPKNITLNDDTYRLLFSGYLSERKNQLFLIKMMKHINTDKKVELLLAGTFLTEKYEREVMEAIKELPENREVKLLGYVEHEKLLEMYSDIHYFVSAALAEVQSLAVIESLASGTPVIALENTTTTELVKNDYNGHLLDVNSTPEELAQVVSRYLDFTQEEYEKMSEGAKESVQFLEYSKIAKRYIDFYNDLIVHPIDKEKRRIEIKEITNFFKTEHVGTKRNKYGNSMFLVIISSVVTIALAVIGIANRVKKDE</sequence>
<evidence type="ECO:0000259" key="3">
    <source>
        <dbReference type="Pfam" id="PF13439"/>
    </source>
</evidence>
<evidence type="ECO:0000256" key="1">
    <source>
        <dbReference type="SAM" id="Phobius"/>
    </source>
</evidence>
<protein>
    <submittedName>
        <fullName evidence="4">Glycosyl transferase group 1</fullName>
    </submittedName>
</protein>
<dbReference type="Pfam" id="PF13439">
    <property type="entry name" value="Glyco_transf_4"/>
    <property type="match status" value="1"/>
</dbReference>
<dbReference type="EMBL" id="LGGO01000023">
    <property type="protein sequence ID" value="KUK77552.1"/>
    <property type="molecule type" value="Genomic_DNA"/>
</dbReference>
<keyword evidence="4" id="KW-0808">Transferase</keyword>
<dbReference type="AlphaFoldDB" id="A0A101HIM1"/>
<dbReference type="Gene3D" id="3.40.50.2000">
    <property type="entry name" value="Glycogen Phosphorylase B"/>
    <property type="match status" value="2"/>
</dbReference>
<feature type="transmembrane region" description="Helical" evidence="1">
    <location>
        <begin position="423"/>
        <end position="442"/>
    </location>
</feature>
<dbReference type="InterPro" id="IPR001296">
    <property type="entry name" value="Glyco_trans_1"/>
</dbReference>